<name>A0A0V1IXK9_TRIPS</name>
<organism evidence="1 2">
    <name type="scientific">Trichinella pseudospiralis</name>
    <name type="common">Parasitic roundworm</name>
    <dbReference type="NCBI Taxonomy" id="6337"/>
    <lineage>
        <taxon>Eukaryota</taxon>
        <taxon>Metazoa</taxon>
        <taxon>Ecdysozoa</taxon>
        <taxon>Nematoda</taxon>
        <taxon>Enoplea</taxon>
        <taxon>Dorylaimia</taxon>
        <taxon>Trichinellida</taxon>
        <taxon>Trichinellidae</taxon>
        <taxon>Trichinella</taxon>
    </lineage>
</organism>
<keyword evidence="2" id="KW-1185">Reference proteome</keyword>
<reference evidence="1 2" key="1">
    <citation type="submission" date="2015-01" db="EMBL/GenBank/DDBJ databases">
        <title>Evolution of Trichinella species and genotypes.</title>
        <authorList>
            <person name="Korhonen P.K."/>
            <person name="Edoardo P."/>
            <person name="Giuseppe L.R."/>
            <person name="Gasser R.B."/>
        </authorList>
    </citation>
    <scope>NUCLEOTIDE SEQUENCE [LARGE SCALE GENOMIC DNA]</scope>
    <source>
        <strain evidence="1">ISS588</strain>
    </source>
</reference>
<dbReference type="EMBL" id="JYDS01000070">
    <property type="protein sequence ID" value="KRZ27479.1"/>
    <property type="molecule type" value="Genomic_DNA"/>
</dbReference>
<gene>
    <name evidence="1" type="ORF">T4B_8577</name>
</gene>
<proteinExistence type="predicted"/>
<evidence type="ECO:0000313" key="2">
    <source>
        <dbReference type="Proteomes" id="UP000054805"/>
    </source>
</evidence>
<sequence length="85" mass="9941">LIKNFLRLLRINDCVSLFRYIKSTCNIETLAFVGLSENSCKFHFIYSTLATLTHFSCNVLLLNEYLEEMMEMNDQKKLMTCASLF</sequence>
<accession>A0A0V1IXK9</accession>
<feature type="non-terminal residue" evidence="1">
    <location>
        <position position="1"/>
    </location>
</feature>
<evidence type="ECO:0000313" key="1">
    <source>
        <dbReference type="EMBL" id="KRZ27479.1"/>
    </source>
</evidence>
<dbReference type="AlphaFoldDB" id="A0A0V1IXK9"/>
<protein>
    <submittedName>
        <fullName evidence="1">Uncharacterized protein</fullName>
    </submittedName>
</protein>
<dbReference type="Proteomes" id="UP000054805">
    <property type="component" value="Unassembled WGS sequence"/>
</dbReference>
<comment type="caution">
    <text evidence="1">The sequence shown here is derived from an EMBL/GenBank/DDBJ whole genome shotgun (WGS) entry which is preliminary data.</text>
</comment>